<name>A0A377BTD4_ECOLX</name>
<proteinExistence type="predicted"/>
<sequence length="80" mass="8786">MSHKFLAGRGGYWYWAGWGVSGLAVAGSDIKQVDLTLRILVDGPPPCSVKGSAVGIWQCGDQQDRWYQLPTGCEIHPQLR</sequence>
<protein>
    <submittedName>
        <fullName evidence="1">Putative fimbrial protein</fullName>
    </submittedName>
</protein>
<reference evidence="1 2" key="1">
    <citation type="submission" date="2018-06" db="EMBL/GenBank/DDBJ databases">
        <authorList>
            <consortium name="Pathogen Informatics"/>
            <person name="Doyle S."/>
        </authorList>
    </citation>
    <scope>NUCLEOTIDE SEQUENCE [LARGE SCALE GENOMIC DNA]</scope>
    <source>
        <strain evidence="1 2">NCTC13148</strain>
    </source>
</reference>
<evidence type="ECO:0000313" key="2">
    <source>
        <dbReference type="Proteomes" id="UP000254255"/>
    </source>
</evidence>
<organism evidence="1 2">
    <name type="scientific">Escherichia coli</name>
    <dbReference type="NCBI Taxonomy" id="562"/>
    <lineage>
        <taxon>Bacteria</taxon>
        <taxon>Pseudomonadati</taxon>
        <taxon>Pseudomonadota</taxon>
        <taxon>Gammaproteobacteria</taxon>
        <taxon>Enterobacterales</taxon>
        <taxon>Enterobacteriaceae</taxon>
        <taxon>Escherichia</taxon>
    </lineage>
</organism>
<dbReference type="AlphaFoldDB" id="A0A377BTD4"/>
<dbReference type="Proteomes" id="UP000254255">
    <property type="component" value="Unassembled WGS sequence"/>
</dbReference>
<accession>A0A377BTD4</accession>
<gene>
    <name evidence="1" type="ORF">NCTC13148_02072</name>
</gene>
<dbReference type="EMBL" id="UGET01000004">
    <property type="protein sequence ID" value="STL75827.1"/>
    <property type="molecule type" value="Genomic_DNA"/>
</dbReference>
<evidence type="ECO:0000313" key="1">
    <source>
        <dbReference type="EMBL" id="STL75827.1"/>
    </source>
</evidence>